<feature type="domain" description="RDD" evidence="5">
    <location>
        <begin position="7"/>
        <end position="131"/>
    </location>
</feature>
<evidence type="ECO:0000256" key="3">
    <source>
        <dbReference type="ARBA" id="ARBA00022989"/>
    </source>
</evidence>
<evidence type="ECO:0000256" key="2">
    <source>
        <dbReference type="ARBA" id="ARBA00022692"/>
    </source>
</evidence>
<gene>
    <name evidence="6" type="ORF">ACFQO8_02650</name>
</gene>
<dbReference type="InterPro" id="IPR010432">
    <property type="entry name" value="RDD"/>
</dbReference>
<evidence type="ECO:0000313" key="6">
    <source>
        <dbReference type="EMBL" id="MFC7389027.1"/>
    </source>
</evidence>
<evidence type="ECO:0000256" key="4">
    <source>
        <dbReference type="ARBA" id="ARBA00023136"/>
    </source>
</evidence>
<dbReference type="EMBL" id="JBHTCE010000001">
    <property type="protein sequence ID" value="MFC7389027.1"/>
    <property type="molecule type" value="Genomic_DNA"/>
</dbReference>
<keyword evidence="4" id="KW-0472">Membrane</keyword>
<keyword evidence="2" id="KW-0812">Transmembrane</keyword>
<dbReference type="Pfam" id="PF06271">
    <property type="entry name" value="RDD"/>
    <property type="match status" value="1"/>
</dbReference>
<keyword evidence="7" id="KW-1185">Reference proteome</keyword>
<accession>A0ABW2PHR6</accession>
<evidence type="ECO:0000259" key="5">
    <source>
        <dbReference type="Pfam" id="PF06271"/>
    </source>
</evidence>
<reference evidence="7" key="1">
    <citation type="journal article" date="2019" name="Int. J. Syst. Evol. Microbiol.">
        <title>The Global Catalogue of Microorganisms (GCM) 10K type strain sequencing project: providing services to taxonomists for standard genome sequencing and annotation.</title>
        <authorList>
            <consortium name="The Broad Institute Genomics Platform"/>
            <consortium name="The Broad Institute Genome Sequencing Center for Infectious Disease"/>
            <person name="Wu L."/>
            <person name="Ma J."/>
        </authorList>
    </citation>
    <scope>NUCLEOTIDE SEQUENCE [LARGE SCALE GENOMIC DNA]</scope>
    <source>
        <strain evidence="7">CCUG 55590</strain>
    </source>
</reference>
<protein>
    <submittedName>
        <fullName evidence="6">RDD family protein</fullName>
    </submittedName>
</protein>
<comment type="subcellular location">
    <subcellularLocation>
        <location evidence="1">Membrane</location>
        <topology evidence="1">Multi-pass membrane protein</topology>
    </subcellularLocation>
</comment>
<comment type="caution">
    <text evidence="6">The sequence shown here is derived from an EMBL/GenBank/DDBJ whole genome shotgun (WGS) entry which is preliminary data.</text>
</comment>
<proteinExistence type="predicted"/>
<dbReference type="RefSeq" id="WP_214693873.1">
    <property type="nucleotide sequence ID" value="NZ_JANIEL010000059.1"/>
</dbReference>
<organism evidence="6 7">
    <name type="scientific">Exiguobacterium aestuarii</name>
    <dbReference type="NCBI Taxonomy" id="273527"/>
    <lineage>
        <taxon>Bacteria</taxon>
        <taxon>Bacillati</taxon>
        <taxon>Bacillota</taxon>
        <taxon>Bacilli</taxon>
        <taxon>Bacillales</taxon>
        <taxon>Bacillales Family XII. Incertae Sedis</taxon>
        <taxon>Exiguobacterium</taxon>
    </lineage>
</organism>
<dbReference type="Proteomes" id="UP001596439">
    <property type="component" value="Unassembled WGS sequence"/>
</dbReference>
<evidence type="ECO:0000256" key="1">
    <source>
        <dbReference type="ARBA" id="ARBA00004141"/>
    </source>
</evidence>
<name>A0ABW2PHR6_9BACL</name>
<sequence>MIAVAVPLWKRAVAGQIDQVVFQTPAKLIEKAIRKKVWPDKEVKRYYLPTVVTMAGEVYCMLYQNGQTLGDRVVGIKVVSADGRPLSLEQVIKRTLYKDVVYPATLGIPLIRALQQMKSNKDLELPHDEFAHTKLISTK</sequence>
<evidence type="ECO:0000313" key="7">
    <source>
        <dbReference type="Proteomes" id="UP001596439"/>
    </source>
</evidence>
<keyword evidence="3" id="KW-1133">Transmembrane helix</keyword>